<dbReference type="InterPro" id="IPR011032">
    <property type="entry name" value="GroES-like_sf"/>
</dbReference>
<organism evidence="4 5">
    <name type="scientific">Chaetomium fimeti</name>
    <dbReference type="NCBI Taxonomy" id="1854472"/>
    <lineage>
        <taxon>Eukaryota</taxon>
        <taxon>Fungi</taxon>
        <taxon>Dikarya</taxon>
        <taxon>Ascomycota</taxon>
        <taxon>Pezizomycotina</taxon>
        <taxon>Sordariomycetes</taxon>
        <taxon>Sordariomycetidae</taxon>
        <taxon>Sordariales</taxon>
        <taxon>Chaetomiaceae</taxon>
        <taxon>Chaetomium</taxon>
    </lineage>
</organism>
<keyword evidence="2" id="KW-0560">Oxidoreductase</keyword>
<dbReference type="Gene3D" id="3.40.50.720">
    <property type="entry name" value="NAD(P)-binding Rossmann-like Domain"/>
    <property type="match status" value="1"/>
</dbReference>
<dbReference type="GO" id="GO:0016651">
    <property type="term" value="F:oxidoreductase activity, acting on NAD(P)H"/>
    <property type="evidence" value="ECO:0007669"/>
    <property type="project" value="InterPro"/>
</dbReference>
<keyword evidence="5" id="KW-1185">Reference proteome</keyword>
<dbReference type="Proteomes" id="UP001278766">
    <property type="component" value="Unassembled WGS sequence"/>
</dbReference>
<sequence>MKAYKLLSQDNAAVVKVPKPALRPDGLLVKVACVALNPTDWKHIKVVDVRGAPLTVGCDFSGVVEEIGSSVTQPFQPGDRVCGTVHGSHTLKPEDGAFAEYLVAKADITMKVPSHMGFPEAASLGVQVYTVGQALYQSLGLPWPIEPVKAEERFPVLIYGGSTTMGSLGIQMAKLSGLEVITTCSPHNFDFVKSLGADKVFDYKSPTVGSDIREYTNNRLRYVWDTFGEGQAGQICADALSSSESPLRYVTTNPNPLPREDVETIVRLTYTISNEASEVFGKLKLDPQPQDFEFAKRWGPVAARLFEEKKVVPHPVDVRGGLEDIAGGLKDLEEGNVTGKKLVYRVGDL</sequence>
<evidence type="ECO:0000259" key="3">
    <source>
        <dbReference type="SMART" id="SM00829"/>
    </source>
</evidence>
<dbReference type="PANTHER" id="PTHR45348">
    <property type="entry name" value="HYPOTHETICAL OXIDOREDUCTASE (EUROFUNG)"/>
    <property type="match status" value="1"/>
</dbReference>
<comment type="similarity">
    <text evidence="1">Belongs to the zinc-containing alcohol dehydrogenase family.</text>
</comment>
<dbReference type="SUPFAM" id="SSF51735">
    <property type="entry name" value="NAD(P)-binding Rossmann-fold domains"/>
    <property type="match status" value="1"/>
</dbReference>
<proteinExistence type="inferred from homology"/>
<dbReference type="SMART" id="SM00829">
    <property type="entry name" value="PKS_ER"/>
    <property type="match status" value="1"/>
</dbReference>
<dbReference type="PANTHER" id="PTHR45348:SF2">
    <property type="entry name" value="ZINC-TYPE ALCOHOL DEHYDROGENASE-LIKE PROTEIN C2E1P3.01"/>
    <property type="match status" value="1"/>
</dbReference>
<dbReference type="AlphaFoldDB" id="A0AAE0LPR4"/>
<name>A0AAE0LPR4_9PEZI</name>
<dbReference type="InterPro" id="IPR013154">
    <property type="entry name" value="ADH-like_N"/>
</dbReference>
<evidence type="ECO:0000256" key="1">
    <source>
        <dbReference type="ARBA" id="ARBA00008072"/>
    </source>
</evidence>
<dbReference type="GeneID" id="87838256"/>
<evidence type="ECO:0000313" key="4">
    <source>
        <dbReference type="EMBL" id="KAK3292998.1"/>
    </source>
</evidence>
<dbReference type="InterPro" id="IPR047122">
    <property type="entry name" value="Trans-enoyl_RdTase-like"/>
</dbReference>
<dbReference type="InterPro" id="IPR020843">
    <property type="entry name" value="ER"/>
</dbReference>
<dbReference type="Gene3D" id="3.90.180.10">
    <property type="entry name" value="Medium-chain alcohol dehydrogenases, catalytic domain"/>
    <property type="match status" value="1"/>
</dbReference>
<accession>A0AAE0LPR4</accession>
<feature type="domain" description="Enoyl reductase (ER)" evidence="3">
    <location>
        <begin position="8"/>
        <end position="343"/>
    </location>
</feature>
<reference evidence="4" key="2">
    <citation type="submission" date="2023-06" db="EMBL/GenBank/DDBJ databases">
        <authorList>
            <consortium name="Lawrence Berkeley National Laboratory"/>
            <person name="Haridas S."/>
            <person name="Hensen N."/>
            <person name="Bonometti L."/>
            <person name="Westerberg I."/>
            <person name="Brannstrom I.O."/>
            <person name="Guillou S."/>
            <person name="Cros-Aarteil S."/>
            <person name="Calhoun S."/>
            <person name="Kuo A."/>
            <person name="Mondo S."/>
            <person name="Pangilinan J."/>
            <person name="Riley R."/>
            <person name="Labutti K."/>
            <person name="Andreopoulos B."/>
            <person name="Lipzen A."/>
            <person name="Chen C."/>
            <person name="Yanf M."/>
            <person name="Daum C."/>
            <person name="Ng V."/>
            <person name="Clum A."/>
            <person name="Steindorff A."/>
            <person name="Ohm R."/>
            <person name="Martin F."/>
            <person name="Silar P."/>
            <person name="Natvig D."/>
            <person name="Lalanne C."/>
            <person name="Gautier V."/>
            <person name="Ament-Velasquez S.L."/>
            <person name="Kruys A."/>
            <person name="Hutchinson M.I."/>
            <person name="Powell A.J."/>
            <person name="Barry K."/>
            <person name="Miller A.N."/>
            <person name="Grigoriev I.V."/>
            <person name="Debuchy R."/>
            <person name="Gladieux P."/>
            <person name="Thoren M.H."/>
            <person name="Johannesson H."/>
        </authorList>
    </citation>
    <scope>NUCLEOTIDE SEQUENCE</scope>
    <source>
        <strain evidence="4">CBS 168.71</strain>
    </source>
</reference>
<dbReference type="InterPro" id="IPR036291">
    <property type="entry name" value="NAD(P)-bd_dom_sf"/>
</dbReference>
<dbReference type="Pfam" id="PF00107">
    <property type="entry name" value="ADH_zinc_N"/>
    <property type="match status" value="1"/>
</dbReference>
<dbReference type="RefSeq" id="XP_062656512.1">
    <property type="nucleotide sequence ID" value="XM_062801308.1"/>
</dbReference>
<evidence type="ECO:0000256" key="2">
    <source>
        <dbReference type="ARBA" id="ARBA00023002"/>
    </source>
</evidence>
<dbReference type="InterPro" id="IPR013149">
    <property type="entry name" value="ADH-like_C"/>
</dbReference>
<dbReference type="EMBL" id="JAUEPN010000006">
    <property type="protein sequence ID" value="KAK3292998.1"/>
    <property type="molecule type" value="Genomic_DNA"/>
</dbReference>
<gene>
    <name evidence="4" type="ORF">B0H64DRAFT_345200</name>
</gene>
<evidence type="ECO:0000313" key="5">
    <source>
        <dbReference type="Proteomes" id="UP001278766"/>
    </source>
</evidence>
<dbReference type="SUPFAM" id="SSF50129">
    <property type="entry name" value="GroES-like"/>
    <property type="match status" value="1"/>
</dbReference>
<dbReference type="Pfam" id="PF08240">
    <property type="entry name" value="ADH_N"/>
    <property type="match status" value="1"/>
</dbReference>
<reference evidence="4" key="1">
    <citation type="journal article" date="2023" name="Mol. Phylogenet. Evol.">
        <title>Genome-scale phylogeny and comparative genomics of the fungal order Sordariales.</title>
        <authorList>
            <person name="Hensen N."/>
            <person name="Bonometti L."/>
            <person name="Westerberg I."/>
            <person name="Brannstrom I.O."/>
            <person name="Guillou S."/>
            <person name="Cros-Aarteil S."/>
            <person name="Calhoun S."/>
            <person name="Haridas S."/>
            <person name="Kuo A."/>
            <person name="Mondo S."/>
            <person name="Pangilinan J."/>
            <person name="Riley R."/>
            <person name="LaButti K."/>
            <person name="Andreopoulos B."/>
            <person name="Lipzen A."/>
            <person name="Chen C."/>
            <person name="Yan M."/>
            <person name="Daum C."/>
            <person name="Ng V."/>
            <person name="Clum A."/>
            <person name="Steindorff A."/>
            <person name="Ohm R.A."/>
            <person name="Martin F."/>
            <person name="Silar P."/>
            <person name="Natvig D.O."/>
            <person name="Lalanne C."/>
            <person name="Gautier V."/>
            <person name="Ament-Velasquez S.L."/>
            <person name="Kruys A."/>
            <person name="Hutchinson M.I."/>
            <person name="Powell A.J."/>
            <person name="Barry K."/>
            <person name="Miller A.N."/>
            <person name="Grigoriev I.V."/>
            <person name="Debuchy R."/>
            <person name="Gladieux P."/>
            <person name="Hiltunen Thoren M."/>
            <person name="Johannesson H."/>
        </authorList>
    </citation>
    <scope>NUCLEOTIDE SEQUENCE</scope>
    <source>
        <strain evidence="4">CBS 168.71</strain>
    </source>
</reference>
<dbReference type="CDD" id="cd08249">
    <property type="entry name" value="enoyl_reductase_like"/>
    <property type="match status" value="1"/>
</dbReference>
<protein>
    <submittedName>
        <fullName evidence="4">Zinc-binding oxidoreductase ToxD</fullName>
    </submittedName>
</protein>
<comment type="caution">
    <text evidence="4">The sequence shown here is derived from an EMBL/GenBank/DDBJ whole genome shotgun (WGS) entry which is preliminary data.</text>
</comment>